<feature type="compositionally biased region" description="Polar residues" evidence="5">
    <location>
        <begin position="2250"/>
        <end position="2266"/>
    </location>
</feature>
<feature type="compositionally biased region" description="Polar residues" evidence="5">
    <location>
        <begin position="1421"/>
        <end position="1430"/>
    </location>
</feature>
<feature type="region of interest" description="Disordered" evidence="5">
    <location>
        <begin position="2961"/>
        <end position="3102"/>
    </location>
</feature>
<feature type="region of interest" description="Disordered" evidence="5">
    <location>
        <begin position="1289"/>
        <end position="1577"/>
    </location>
</feature>
<feature type="compositionally biased region" description="Polar residues" evidence="5">
    <location>
        <begin position="1497"/>
        <end position="1506"/>
    </location>
</feature>
<keyword evidence="2 3" id="KW-0040">ANK repeat</keyword>
<evidence type="ECO:0000256" key="1">
    <source>
        <dbReference type="ARBA" id="ARBA00022737"/>
    </source>
</evidence>
<dbReference type="EMBL" id="JAGRRH010000007">
    <property type="protein sequence ID" value="KAG7367543.1"/>
    <property type="molecule type" value="Genomic_DNA"/>
</dbReference>
<reference evidence="6" key="1">
    <citation type="journal article" date="2021" name="Sci. Rep.">
        <title>Diploid genomic architecture of Nitzschia inconspicua, an elite biomass production diatom.</title>
        <authorList>
            <person name="Oliver A."/>
            <person name="Podell S."/>
            <person name="Pinowska A."/>
            <person name="Traller J.C."/>
            <person name="Smith S.R."/>
            <person name="McClure R."/>
            <person name="Beliaev A."/>
            <person name="Bohutskyi P."/>
            <person name="Hill E.A."/>
            <person name="Rabines A."/>
            <person name="Zheng H."/>
            <person name="Allen L.Z."/>
            <person name="Kuo A."/>
            <person name="Grigoriev I.V."/>
            <person name="Allen A.E."/>
            <person name="Hazlebeck D."/>
            <person name="Allen E.E."/>
        </authorList>
    </citation>
    <scope>NUCLEOTIDE SEQUENCE</scope>
    <source>
        <strain evidence="6">Hildebrandi</strain>
    </source>
</reference>
<dbReference type="PANTHER" id="PTHR24186:SF38">
    <property type="entry name" value="ANKYRIN REPEAT FAMILY PROTEIN"/>
    <property type="match status" value="1"/>
</dbReference>
<feature type="compositionally biased region" description="Polar residues" evidence="5">
    <location>
        <begin position="3169"/>
        <end position="3178"/>
    </location>
</feature>
<protein>
    <submittedName>
        <fullName evidence="6">Ankyrin repeat domain protein</fullName>
    </submittedName>
</protein>
<evidence type="ECO:0000256" key="4">
    <source>
        <dbReference type="SAM" id="Coils"/>
    </source>
</evidence>
<feature type="compositionally biased region" description="Polar residues" evidence="5">
    <location>
        <begin position="3390"/>
        <end position="3406"/>
    </location>
</feature>
<feature type="compositionally biased region" description="Polar residues" evidence="5">
    <location>
        <begin position="18"/>
        <end position="32"/>
    </location>
</feature>
<feature type="region of interest" description="Disordered" evidence="5">
    <location>
        <begin position="3367"/>
        <end position="3705"/>
    </location>
</feature>
<dbReference type="GO" id="GO:0005886">
    <property type="term" value="C:plasma membrane"/>
    <property type="evidence" value="ECO:0007669"/>
    <property type="project" value="TreeGrafter"/>
</dbReference>
<feature type="compositionally biased region" description="Acidic residues" evidence="5">
    <location>
        <begin position="1478"/>
        <end position="1487"/>
    </location>
</feature>
<feature type="compositionally biased region" description="Low complexity" evidence="5">
    <location>
        <begin position="3236"/>
        <end position="3245"/>
    </location>
</feature>
<feature type="region of interest" description="Disordered" evidence="5">
    <location>
        <begin position="2914"/>
        <end position="2948"/>
    </location>
</feature>
<feature type="region of interest" description="Disordered" evidence="5">
    <location>
        <begin position="2734"/>
        <end position="2794"/>
    </location>
</feature>
<feature type="compositionally biased region" description="Polar residues" evidence="5">
    <location>
        <begin position="77"/>
        <end position="90"/>
    </location>
</feature>
<dbReference type="PANTHER" id="PTHR24186">
    <property type="entry name" value="PROTEIN PHOSPHATASE 1 REGULATORY SUBUNIT"/>
    <property type="match status" value="1"/>
</dbReference>
<organism evidence="6 7">
    <name type="scientific">Nitzschia inconspicua</name>
    <dbReference type="NCBI Taxonomy" id="303405"/>
    <lineage>
        <taxon>Eukaryota</taxon>
        <taxon>Sar</taxon>
        <taxon>Stramenopiles</taxon>
        <taxon>Ochrophyta</taxon>
        <taxon>Bacillariophyta</taxon>
        <taxon>Bacillariophyceae</taxon>
        <taxon>Bacillariophycidae</taxon>
        <taxon>Bacillariales</taxon>
        <taxon>Bacillariaceae</taxon>
        <taxon>Nitzschia</taxon>
    </lineage>
</organism>
<accession>A0A9K3Q1I1</accession>
<feature type="compositionally biased region" description="Polar residues" evidence="5">
    <location>
        <begin position="2478"/>
        <end position="2490"/>
    </location>
</feature>
<feature type="compositionally biased region" description="Acidic residues" evidence="5">
    <location>
        <begin position="3226"/>
        <end position="3235"/>
    </location>
</feature>
<feature type="compositionally biased region" description="Acidic residues" evidence="5">
    <location>
        <begin position="2390"/>
        <end position="2399"/>
    </location>
</feature>
<dbReference type="SMART" id="SM00248">
    <property type="entry name" value="ANK"/>
    <property type="match status" value="4"/>
</dbReference>
<dbReference type="Pfam" id="PF13857">
    <property type="entry name" value="Ank_5"/>
    <property type="match status" value="1"/>
</dbReference>
<feature type="compositionally biased region" description="Polar residues" evidence="5">
    <location>
        <begin position="2181"/>
        <end position="2190"/>
    </location>
</feature>
<feature type="compositionally biased region" description="Polar residues" evidence="5">
    <location>
        <begin position="3010"/>
        <end position="3026"/>
    </location>
</feature>
<feature type="region of interest" description="Disordered" evidence="5">
    <location>
        <begin position="1999"/>
        <end position="2036"/>
    </location>
</feature>
<feature type="region of interest" description="Disordered" evidence="5">
    <location>
        <begin position="3722"/>
        <end position="3742"/>
    </location>
</feature>
<feature type="region of interest" description="Disordered" evidence="5">
    <location>
        <begin position="1822"/>
        <end position="1881"/>
    </location>
</feature>
<feature type="compositionally biased region" description="Acidic residues" evidence="5">
    <location>
        <begin position="4753"/>
        <end position="4765"/>
    </location>
</feature>
<feature type="region of interest" description="Disordered" evidence="5">
    <location>
        <begin position="4348"/>
        <end position="4370"/>
    </location>
</feature>
<proteinExistence type="predicted"/>
<feature type="compositionally biased region" description="Polar residues" evidence="5">
    <location>
        <begin position="4305"/>
        <end position="4330"/>
    </location>
</feature>
<gene>
    <name evidence="6" type="ORF">IV203_030214</name>
</gene>
<feature type="region of interest" description="Disordered" evidence="5">
    <location>
        <begin position="1061"/>
        <end position="1201"/>
    </location>
</feature>
<feature type="compositionally biased region" description="Polar residues" evidence="5">
    <location>
        <begin position="1946"/>
        <end position="1959"/>
    </location>
</feature>
<evidence type="ECO:0000313" key="6">
    <source>
        <dbReference type="EMBL" id="KAG7367543.1"/>
    </source>
</evidence>
<feature type="compositionally biased region" description="Acidic residues" evidence="5">
    <location>
        <begin position="3950"/>
        <end position="3963"/>
    </location>
</feature>
<feature type="region of interest" description="Disordered" evidence="5">
    <location>
        <begin position="2534"/>
        <end position="2718"/>
    </location>
</feature>
<feature type="region of interest" description="Disordered" evidence="5">
    <location>
        <begin position="3265"/>
        <end position="3347"/>
    </location>
</feature>
<feature type="compositionally biased region" description="Polar residues" evidence="5">
    <location>
        <begin position="3093"/>
        <end position="3102"/>
    </location>
</feature>
<feature type="region of interest" description="Disordered" evidence="5">
    <location>
        <begin position="832"/>
        <end position="1048"/>
    </location>
</feature>
<feature type="region of interest" description="Disordered" evidence="5">
    <location>
        <begin position="1975"/>
        <end position="1994"/>
    </location>
</feature>
<feature type="region of interest" description="Disordered" evidence="5">
    <location>
        <begin position="1696"/>
        <end position="1731"/>
    </location>
</feature>
<feature type="region of interest" description="Disordered" evidence="5">
    <location>
        <begin position="2363"/>
        <end position="2491"/>
    </location>
</feature>
<feature type="region of interest" description="Disordered" evidence="5">
    <location>
        <begin position="3143"/>
        <end position="3252"/>
    </location>
</feature>
<dbReference type="Proteomes" id="UP000693970">
    <property type="component" value="Unassembled WGS sequence"/>
</dbReference>
<feature type="compositionally biased region" description="Polar residues" evidence="5">
    <location>
        <begin position="2098"/>
        <end position="2114"/>
    </location>
</feature>
<feature type="compositionally biased region" description="Polar residues" evidence="5">
    <location>
        <begin position="1117"/>
        <end position="1126"/>
    </location>
</feature>
<feature type="compositionally biased region" description="Polar residues" evidence="5">
    <location>
        <begin position="3473"/>
        <end position="3482"/>
    </location>
</feature>
<feature type="compositionally biased region" description="Polar residues" evidence="5">
    <location>
        <begin position="3618"/>
        <end position="3634"/>
    </location>
</feature>
<feature type="compositionally biased region" description="Basic and acidic residues" evidence="5">
    <location>
        <begin position="873"/>
        <end position="888"/>
    </location>
</feature>
<sequence length="4957" mass="528821">MYFEYFINLSRAKKRSLSRTAGQAMGNEQSGESSKDNYSGAEKQESEQSWRPLSPSQKKSKLNNQAVSANIGDISLDINSEEPTMNTPAQRNGLGQGDDEINRKKMVKMPFQTPDTVMMSTESSVDSNGDDEDSDESMDQIRAIALATAKRRLKMPEAISSTNRVPGDSDSELSDEGAKIRAIAQQTAQRRLMMAEAMTGNASVPPTNNPDAVRLEGYTGPEALAKERSRMERIKAKAIESAGRELGSDVNRLRETVGVQYPTGEVQHQTSRHETSDGSFSHSGTESEDESSTSSISEDNGPTNFHDLQDPLQKRMASKLLKKINHDPWDEFKKFSDPDVCEFLQRYPETARVLYDFTHFSGYIFPLSMLCTLGASTQTIEQAYKAYKPAIDECDVWIGTPLHYACSYKAKSNVINFLISKQPSMLQKTNQFGRTPLHTACLFKGSTKMVSILLQKYPRAAVIPERDGYTPLHLACENGANAEIVKMLADSNPETCLSKTNKGSTPLDLAYAHNASKAVVEVLLQTCMKMAEKDHKLNEMVAKRSNSPSSVGDESNSLQEQQTKNHHVESSGDGARIGIVDPEDISDDGADIRAIARETANQRLRMADESRLSSSTSGQNGDALLLQGYTGPDALAKQMSRIEKIKERAIRSAAKELGTDTGALANTLGVTPTEQYSHDDDDDDDDDDDVSDEGSETDSDFSSEEESSEEESSEEEVDIRAIAKQTEERRLRMAEAMNHRQFSEPAQGMLPTGAVRLEGYTGADALARETSRMEKIKAKAILTASKQLGTDSEALKKAIGLESPKKRDTTPQETSAKMDLADAIGISASFFDSKEDPIPRKNDRRDKSFFANVLQRVSQNAEKPNDPFQPGGKHAEAKEKQGDPKKYSLADALGMRVSIDTEESTQSSMAPSSDAEQKPLKNIENSTTSMKQKPFIQAVMEKASAAGQNEGDSEESSTQYTEQSNPSYRPQANSLAMALGMKVDPSSNAPAIRQKSEGGVVASGPQSRKSFMQAVMEKASAAGQNEGDSEESSTQYTEQSNPSYRPQANSLAMALGMKVDPSSNAPAIREKTGGGVVASGPQSRKSFMQAVMEKASAEGEDSSDSEESSTQYTEQSNPSYRPQANSLAMALGMKVDPSSNAPAIREKSGGGVVASGPKSRKSFMQAVMEKASAEGEDSSDSEESSTQYTEQSNPSYRPQANSLAMALGMKVDPSSNAPAIREKSGGGVVASGPQSRKSFMQAVMEKASADGEIEGDSEESSTQYTEQSNPSYRPQANSLAMALGMKVDPSSNAPAIREKSGGGVVAAGPQSRKSFMQAVMKKASAAGKDSSDSEESSTQYSEQSNPSYRPQANSLAMALGMKVDPSSNAPVIREKSEGGVVAAGPQSRKSFMQAVMEKASTAGQNEGDSEESSTQYTEQSNPSYRPQANSLAMALGMKVDPSSNAPAIREKSGGGVVASGPQSRKSFMQAVMEKASAEGEDSSDSEESSTQYTEQSNPSYRPQANSLAMALGMKVDPSSNAPAIREKSGGGVVASGPQSRKSFMQAVMKKASADGEIEGDSEESSTQYTEQSNPSYRPQANSLAMALGMKVDPSSNAPAIREKSGGGVVAAGPQSRKSFMQAVMKKASAAGEDSSDSEESSTQFTEQSNPSYRPQANSLAMALGMKVDPSSNAPVIREKSEGGVVAAGPQSRKSFMQAVMEKASAAGQNEGDSEESSTQYTEQSNPSYRPQANSLAMALGMKVDPSSNAPAIREKSGGGVVASGPQSRKSFMQAVMEKASAAGQNEGDSEESSTQYTEQSNPSYRPQANSLAMALGMKVDPSSNAPAIREKSGGGVVASGPQSRKSFMQAVMKKASADGEIEGDSEESSTQYTEQSNPSYRPQANSLAMALGMKVDPSSNAPAIREKSGGGVVAAGPQSRKSFMQAVMKKASAAGEDSSDSEESSTQFTEQSNPSYRPQANSLAMALGMKVDPSSNAPVIREKSEGGVVAAGPQSRKSFMQAVMEKASTAGQNEGDSEESSTQYTEQSNPSYRPQANSLAMALGMKVDPSSNAPAIREKSGGGVVASGPQSRKSFMQAVMEKASAAGEDSSDSEESSTQYTEQSNPSYRPQANSLAMALGMKVDPSSNAPTIREKSGGGVVASGSQSRKSFMQAVMEKASAAGQNEGDSEESSTQYTEQSNPSYRPQANSLAMALGMKVDPSSNAPAIREKTGGGVVASGPQSRKSFMQAVMEKASAAGEDSSDSEESSTQYTEQSNPSYRPQANSLEMALGMKVDPSSNAPAIRQKSEGGVVASGPQSRKSFMQAVMEKASAAGQNEGDSEESSTQYTEQSNPSYRPQANSLAMALGMRVDPSSNATAIREKTGGGVVAAGPQSRKSFMQAVMEKASAEGEDSSDSEESSTQYTEQSNPSYRPQANSLAMALGMKVDPSSNAPAIREKSGGGVVASGPQSRKSFMQAVMKKASAAGKDSSDSEESSTQYTEQSNPSYRPQANILAMALGMKVDPSSNAPVIREKSEGGVVAAGPQSRKSFMQAVMEKASTAGQNEGDSEESSTQYTEQSNPSYRPQANSLAMALGMKVDPSSNAPAIREKSGGGVVASGPQSRKSFMQAVMKKASAAGKDSSDSEESSTQYSEQSNPSYRPQANSLAMALGMKVDPSSNAPVIREKSEGGVVAAGPQSRKSFMQAVMEKASTAGQNEGDSEESSTQYTEQSNPSYRPQANSLAMALGMKVDPSSNAPAIREKSGGGVVASGPQSRKSFMQAVMEKASAEGENEGDSEESSTQYTEQSNPSYRPQANSLAMALGMKVDPSSNAPAIREKSAGGVVASGPQSRKSFMQVVMEKTSAAGENEGDSEESSTQYTEQSNPSYRPQANSLAMALGMKVDPSYNAPAIREKSAGGVVASGPQSRKSFMQVVMEKTSAAGENEGDSEESSTQYTEQSNPSYRPQANSLAMALGMKVDPSSNAPAIREKSGGGVVASGPQSRKSFMQAVMEKASAAGADSSDSEESSTQYTEQSNPSYRPQANSLAMALGMKVDPSSNAPAIREKSGGGVVASGPQSRKSFMQIVMKKASSAGQNEGDSEESSTQYTEQSNPSYRPQANSLAMALGMKVDPSSNAPAIREKSGGVVVASGPHSRKSFMQAVMEKTYAAGENDGESEESSTQYTEQSNPSYRPQANSLAMALGMKVDPSSNAPAIREKSGGGVVASGPQSRKSFLQAVMEKASAEGEDSSDSEESSTQYTEQSYPSYRPQANSLAMALGMRVDPSSNAPAIREKSGGGVVASGPQSRKSLMQAVMEKASAAGEDSSDSEESSTQYTEQSNPSYRPQANSLAMALGMKVDPSSNAPAIREKSGGVVVASGPHSRKSFMQAVMKKASAAGEDSSDSEESSTQYTEQSNPSYRPQANSLAMALGMKVDPSSNATAIREKSGGGVVASGPQSRKSFMQAVMEKASAEGEDSSDSEESSTQYSEQSNPSYRPQANSLAMALGMRVDPSSNAPAIREKSGGGVVASGPQSRKSFMQAVMEKASAAGEDSSDSEESSTQYTEQSNPSYRPQANSLAMALGMKVDPSSNAPAIREKSGGGVVAPGPQSRKSFMQAVMEKASAAGEDSSDSEESSTQYTEQSNPSYRPQANSLAMALGMRVDPSSNAPAIREKSGGGVVASGPQSRKSFMQAVMEKASAAGEDSSDSEESSTQDTEQSNPSYRPQANSLAMALGMKVDPSSNAPAIREKSGGGVVAPGPQSRKSFMQAVMEKASAAGEDSSDLVESDSDDSLQELFAPNVLPQPQSLADALNMRINPTSTAPMIQTGKINPNLPKSFSRVEESVTGSLVPKVGQEDTSVSEVTYVEGDDDEEFLVPSQLSVKQTLQCGTSMVPLGQRNLLATIMERVSSNHESDTGSSDISTEEGERQKSGVLPQPNSLADALNMRINPVSTAVPIKEMKTMLPPPAEPEDVDNSESQYDDENLNKEGPIAYASLAHLTDSKDNGVAYSSLCLERSKDTVELVLNALISEVETLKVQFLATKEDVTGIKESTGTIDSKLDLLTEQQKAFNQLHVEERTEAKDAQIDLDSRLGTCMDHISNLTDALASLESNMSSKIAQQNESIATEREEAAKLREADIADYSKKLSHQAQISSKELKSLKEQFELLNSDFKSFKSNLEGKSGDALLEEKTAREAALRDQEQQFCKRIDTLEMQYLKGLSSVVDQVFESSRWIDFDGKLGQVKSEIQESRGLLDKEHQELEALKFTVNDHFTKLQQFDDSTISLLSDSTQRVETSEVLKNIQVRMKRERQRQKELMNRLKVRAQATSPTCSESTTPQKVETELPTQNPGESLLENVHNVLVEAARTPVSEQDFGKEENSSETLTEEITHDDEDIEAFASSTGRNFSPVNHLSESHGEIQSQAAVQAKVDGCHVDFTKDQCDEGKTSTIIHENKVDEMPVQEIAVNFDSKHSSGQCSAKADRAETSSPPLMEHLNQARQQSKDIGNPDVQIAKSSNVDLPVDVDLEPSTLGTPALCTASAAQVEKSDGSGSQLPEVSVCDDDPVPHLQEDAQQIEMEMHSIKNQVQEIMSTLAELRLQATNMVIDEGTADGHENRKLVRGTKDFVELAIALLGLFLLGSSIAHRLSQPSSASGALEGEASYKNELQTCKGMLHDELLRESLLRHKTTIAKQLLVSKQGTTSMSGDDDKADTARPDVQINEDYHAAAPVETPERYISVQSTNGPTSSTIVSYFDDDASLSRLDVSLPAEKEGVDPSDEYESLPDDTDMEYAEDKLAAETEGIEPSDEYDSLPDDTVMENAEDKLPAETVAIEPSDGDDLSQNDTATMNVIDMEPSVPSIVSCMGEPAVVEELGLPLLPPSFASIHQFTRPIKKNLGSQLRKIPWQKLAQNVQDAVENELQSENWEVFITITTTSLACSVSSFGARLVFYDNKELRCNRKSCPYYSQPTTFISVRMRVS</sequence>
<feature type="compositionally biased region" description="Acidic residues" evidence="5">
    <location>
        <begin position="3454"/>
        <end position="3463"/>
    </location>
</feature>
<feature type="compositionally biased region" description="Polar residues" evidence="5">
    <location>
        <begin position="544"/>
        <end position="562"/>
    </location>
</feature>
<feature type="region of interest" description="Disordered" evidence="5">
    <location>
        <begin position="2049"/>
        <end position="2339"/>
    </location>
</feature>
<feature type="compositionally biased region" description="Polar residues" evidence="5">
    <location>
        <begin position="2637"/>
        <end position="2646"/>
    </location>
</feature>
<reference evidence="6" key="2">
    <citation type="submission" date="2021-04" db="EMBL/GenBank/DDBJ databases">
        <authorList>
            <person name="Podell S."/>
        </authorList>
    </citation>
    <scope>NUCLEOTIDE SEQUENCE</scope>
    <source>
        <strain evidence="6">Hildebrandi</strain>
    </source>
</reference>
<name>A0A9K3Q1I1_9STRA</name>
<dbReference type="PROSITE" id="PS50297">
    <property type="entry name" value="ANK_REP_REGION"/>
    <property type="match status" value="1"/>
</dbReference>
<dbReference type="OrthoDB" id="194358at2759"/>
<keyword evidence="7" id="KW-1185">Reference proteome</keyword>
<dbReference type="InterPro" id="IPR002110">
    <property type="entry name" value="Ankyrin_rpt"/>
</dbReference>
<feature type="region of interest" description="Disordered" evidence="5">
    <location>
        <begin position="3890"/>
        <end position="3920"/>
    </location>
</feature>
<feature type="compositionally biased region" description="Basic and acidic residues" evidence="5">
    <location>
        <begin position="718"/>
        <end position="732"/>
    </location>
</feature>
<feature type="repeat" description="ANK" evidence="3">
    <location>
        <begin position="467"/>
        <end position="500"/>
    </location>
</feature>
<feature type="region of interest" description="Disordered" evidence="5">
    <location>
        <begin position="606"/>
        <end position="625"/>
    </location>
</feature>
<feature type="region of interest" description="Disordered" evidence="5">
    <location>
        <begin position="261"/>
        <end position="308"/>
    </location>
</feature>
<keyword evidence="4" id="KW-0175">Coiled coil</keyword>
<comment type="caution">
    <text evidence="6">The sequence shown here is derived from an EMBL/GenBank/DDBJ whole genome shotgun (WGS) entry which is preliminary data.</text>
</comment>
<feature type="coiled-coil region" evidence="4">
    <location>
        <begin position="4544"/>
        <end position="4578"/>
    </location>
</feature>
<feature type="region of interest" description="Disordered" evidence="5">
    <location>
        <begin position="663"/>
        <end position="732"/>
    </location>
</feature>
<feature type="compositionally biased region" description="Polar residues" evidence="5">
    <location>
        <begin position="1345"/>
        <end position="1354"/>
    </location>
</feature>
<feature type="compositionally biased region" description="Polar residues" evidence="5">
    <location>
        <begin position="4716"/>
        <end position="4728"/>
    </location>
</feature>
<dbReference type="PROSITE" id="PS50088">
    <property type="entry name" value="ANK_REPEAT"/>
    <property type="match status" value="1"/>
</dbReference>
<feature type="compositionally biased region" description="Polar residues" evidence="5">
    <location>
        <begin position="49"/>
        <end position="68"/>
    </location>
</feature>
<feature type="region of interest" description="Disordered" evidence="5">
    <location>
        <begin position="4744"/>
        <end position="4765"/>
    </location>
</feature>
<feature type="compositionally biased region" description="Polar residues" evidence="5">
    <location>
        <begin position="3314"/>
        <end position="3330"/>
    </location>
</feature>
<feature type="compositionally biased region" description="Polar residues" evidence="5">
    <location>
        <begin position="965"/>
        <end position="974"/>
    </location>
</feature>
<feature type="compositionally biased region" description="Acidic residues" evidence="5">
    <location>
        <begin position="1174"/>
        <end position="1183"/>
    </location>
</feature>
<feature type="compositionally biased region" description="Polar residues" evidence="5">
    <location>
        <begin position="2561"/>
        <end position="2570"/>
    </location>
</feature>
<feature type="region of interest" description="Disordered" evidence="5">
    <location>
        <begin position="542"/>
        <end position="578"/>
    </location>
</feature>
<feature type="region of interest" description="Disordered" evidence="5">
    <location>
        <begin position="1622"/>
        <end position="1656"/>
    </location>
</feature>
<feature type="compositionally biased region" description="Polar residues" evidence="5">
    <location>
        <begin position="1642"/>
        <end position="1656"/>
    </location>
</feature>
<feature type="region of interest" description="Disordered" evidence="5">
    <location>
        <begin position="1214"/>
        <end position="1274"/>
    </location>
</feature>
<feature type="region of interest" description="Disordered" evidence="5">
    <location>
        <begin position="4677"/>
        <end position="4728"/>
    </location>
</feature>
<evidence type="ECO:0000313" key="7">
    <source>
        <dbReference type="Proteomes" id="UP000693970"/>
    </source>
</evidence>
<evidence type="ECO:0000256" key="5">
    <source>
        <dbReference type="SAM" id="MobiDB-lite"/>
    </source>
</evidence>
<feature type="coiled-coil region" evidence="4">
    <location>
        <begin position="4080"/>
        <end position="4158"/>
    </location>
</feature>
<feature type="compositionally biased region" description="Polar residues" evidence="5">
    <location>
        <begin position="2409"/>
        <end position="2418"/>
    </location>
</feature>
<feature type="compositionally biased region" description="Acidic residues" evidence="5">
    <location>
        <begin position="679"/>
        <end position="717"/>
    </location>
</feature>
<evidence type="ECO:0000256" key="3">
    <source>
        <dbReference type="PROSITE-ProRule" id="PRU00023"/>
    </source>
</evidence>
<feature type="region of interest" description="Disordered" evidence="5">
    <location>
        <begin position="1925"/>
        <end position="1959"/>
    </location>
</feature>
<feature type="region of interest" description="Disordered" evidence="5">
    <location>
        <begin position="1746"/>
        <end position="1806"/>
    </location>
</feature>
<feature type="compositionally biased region" description="Basic and acidic residues" evidence="5">
    <location>
        <begin position="832"/>
        <end position="848"/>
    </location>
</feature>
<feature type="region of interest" description="Disordered" evidence="5">
    <location>
        <begin position="1898"/>
        <end position="1917"/>
    </location>
</feature>
<feature type="region of interest" description="Disordered" evidence="5">
    <location>
        <begin position="2810"/>
        <end position="2870"/>
    </location>
</feature>
<feature type="compositionally biased region" description="Polar residues" evidence="5">
    <location>
        <begin position="3542"/>
        <end position="3558"/>
    </location>
</feature>
<feature type="region of interest" description="Disordered" evidence="5">
    <location>
        <begin position="13"/>
        <end position="102"/>
    </location>
</feature>
<feature type="region of interest" description="Disordered" evidence="5">
    <location>
        <begin position="1594"/>
        <end position="1613"/>
    </location>
</feature>
<keyword evidence="1" id="KW-0677">Repeat</keyword>
<feature type="region of interest" description="Disordered" evidence="5">
    <location>
        <begin position="1671"/>
        <end position="1690"/>
    </location>
</feature>
<feature type="region of interest" description="Disordered" evidence="5">
    <location>
        <begin position="3943"/>
        <end position="3963"/>
    </location>
</feature>
<feature type="region of interest" description="Disordered" evidence="5">
    <location>
        <begin position="4302"/>
        <end position="4330"/>
    </location>
</feature>
<evidence type="ECO:0000256" key="2">
    <source>
        <dbReference type="ARBA" id="ARBA00023043"/>
    </source>
</evidence>
<feature type="compositionally biased region" description="Acidic residues" evidence="5">
    <location>
        <begin position="1098"/>
        <end position="1107"/>
    </location>
</feature>